<comment type="caution">
    <text evidence="3">The sequence shown here is derived from an EMBL/GenBank/DDBJ whole genome shotgun (WGS) entry which is preliminary data.</text>
</comment>
<gene>
    <name evidence="3" type="ORF">A130_09930</name>
</gene>
<dbReference type="PANTHER" id="PTHR38037:SF2">
    <property type="entry name" value="ATP-DEPENDENT ZINC PROTEASE DOMAIN-CONTAINING PROTEIN-RELATED"/>
    <property type="match status" value="1"/>
</dbReference>
<dbReference type="InterPro" id="IPR008503">
    <property type="entry name" value="Asp_endopeptidase"/>
</dbReference>
<sequence length="626" mass="70404">MSLISFMSLLILMSWSVGLQANELSSATTQYPAYEVDNKIVLGRVERVYYSDIDALSGVPFVGKIDTGADTTSMHADDIQVFSDDPELQGLPKLALLKALEKAFDKTPDRVSASVSFTLRHPYTGKEVKVQRPLENIGVIRSRTSEMPLYRPVINLPLTIAGKTVNTKVNLTDRGNFSASILIGKSFLEHNAWVLAGYDYLQQQPNSKIVGKKEQLELAGLPIETRFLGINQYSNMHAENIHVDPQAQRVTFEMVSVEGIKKMLSLPLVRMLNVNGHERPLVNLPVMLGDEVHYMQAYLKDRGESSSILSVGQDTLNQYFMIDTDEEDFLATQLKAEPSTKNGKVNASQYTYQQRIDQHKPLVVSTFEHVVIDGYKLQAEPSFTVKTPMLKVESYEMTTGASRTVSYYLKDSAGNKQKITKPVIKRIKVGNSVRPIIEGDFELGGRHKTLQFALETLDQDKENDAYFVIGKKMVKDGVLINTRSDHLLEDYPLFRAGHIEKATVEGMTFPVKLDTGADVSSMHALNIKQFKQDGKPMVSFTYQNEQGQKQDFTRPMVDVMRIKAKKGEKPTIRPVVEMNVQLGKVNKTIRVNLQDRSRFRYSMILGKNLLKYGALVGSDEDYLLNQ</sequence>
<feature type="chain" id="PRO_5009173807" evidence="1">
    <location>
        <begin position="22"/>
        <end position="626"/>
    </location>
</feature>
<dbReference type="Proteomes" id="UP000094165">
    <property type="component" value="Unassembled WGS sequence"/>
</dbReference>
<dbReference type="Pfam" id="PF05618">
    <property type="entry name" value="Zn_protease"/>
    <property type="match status" value="2"/>
</dbReference>
<reference evidence="3 4" key="1">
    <citation type="journal article" date="2012" name="Science">
        <title>Ecological populations of bacteria act as socially cohesive units of antibiotic production and resistance.</title>
        <authorList>
            <person name="Cordero O.X."/>
            <person name="Wildschutte H."/>
            <person name="Kirkup B."/>
            <person name="Proehl S."/>
            <person name="Ngo L."/>
            <person name="Hussain F."/>
            <person name="Le Roux F."/>
            <person name="Mincer T."/>
            <person name="Polz M.F."/>
        </authorList>
    </citation>
    <scope>NUCLEOTIDE SEQUENCE [LARGE SCALE GENOMIC DNA]</scope>
    <source>
        <strain evidence="3 4">FF-238</strain>
    </source>
</reference>
<evidence type="ECO:0000259" key="2">
    <source>
        <dbReference type="Pfam" id="PF05618"/>
    </source>
</evidence>
<feature type="domain" description="Retropepsin-like aspartic endopeptidase" evidence="2">
    <location>
        <begin position="114"/>
        <end position="204"/>
    </location>
</feature>
<dbReference type="InterPro" id="IPR021109">
    <property type="entry name" value="Peptidase_aspartic_dom_sf"/>
</dbReference>
<keyword evidence="1" id="KW-0732">Signal</keyword>
<organism evidence="3 4">
    <name type="scientific">Vibrio genomosp. F6 str. FF-238</name>
    <dbReference type="NCBI Taxonomy" id="1191298"/>
    <lineage>
        <taxon>Bacteria</taxon>
        <taxon>Pseudomonadati</taxon>
        <taxon>Pseudomonadota</taxon>
        <taxon>Gammaproteobacteria</taxon>
        <taxon>Vibrionales</taxon>
        <taxon>Vibrionaceae</taxon>
        <taxon>Vibrio</taxon>
    </lineage>
</organism>
<dbReference type="PANTHER" id="PTHR38037">
    <property type="entry name" value="ZN_PROTEASE DOMAIN-CONTAINING PROTEIN"/>
    <property type="match status" value="1"/>
</dbReference>
<evidence type="ECO:0000313" key="3">
    <source>
        <dbReference type="EMBL" id="OEE80725.1"/>
    </source>
</evidence>
<dbReference type="Gene3D" id="2.40.70.10">
    <property type="entry name" value="Acid Proteases"/>
    <property type="match status" value="3"/>
</dbReference>
<evidence type="ECO:0000256" key="1">
    <source>
        <dbReference type="SAM" id="SignalP"/>
    </source>
</evidence>
<proteinExistence type="predicted"/>
<name>A0A1E5DAH0_9VIBR</name>
<feature type="signal peptide" evidence="1">
    <location>
        <begin position="1"/>
        <end position="21"/>
    </location>
</feature>
<dbReference type="AlphaFoldDB" id="A0A1E5DAH0"/>
<evidence type="ECO:0000313" key="4">
    <source>
        <dbReference type="Proteomes" id="UP000094165"/>
    </source>
</evidence>
<keyword evidence="4" id="KW-1185">Reference proteome</keyword>
<dbReference type="EMBL" id="AJYW02000004">
    <property type="protein sequence ID" value="OEE80725.1"/>
    <property type="molecule type" value="Genomic_DNA"/>
</dbReference>
<protein>
    <submittedName>
        <fullName evidence="3">Peptidase</fullName>
    </submittedName>
</protein>
<feature type="domain" description="Retropepsin-like aspartic endopeptidase" evidence="2">
    <location>
        <begin position="497"/>
        <end position="619"/>
    </location>
</feature>
<accession>A0A1E5DAH0</accession>
<dbReference type="SUPFAM" id="SSF50630">
    <property type="entry name" value="Acid proteases"/>
    <property type="match status" value="4"/>
</dbReference>